<dbReference type="PRINTS" id="PR01438">
    <property type="entry name" value="UNVRSLSTRESS"/>
</dbReference>
<dbReference type="RefSeq" id="WP_115488727.1">
    <property type="nucleotide sequence ID" value="NZ_QRBA01000022.1"/>
</dbReference>
<feature type="domain" description="UspA" evidence="2">
    <location>
        <begin position="1"/>
        <end position="146"/>
    </location>
</feature>
<comment type="similarity">
    <text evidence="1">Belongs to the universal stress protein A family.</text>
</comment>
<accession>A0A7Z6QLM6</accession>
<organism evidence="3 4">
    <name type="scientific">Pseudomonas fluorescens</name>
    <dbReference type="NCBI Taxonomy" id="294"/>
    <lineage>
        <taxon>Bacteria</taxon>
        <taxon>Pseudomonadati</taxon>
        <taxon>Pseudomonadota</taxon>
        <taxon>Gammaproteobacteria</taxon>
        <taxon>Pseudomonadales</taxon>
        <taxon>Pseudomonadaceae</taxon>
        <taxon>Pseudomonas</taxon>
    </lineage>
</organism>
<dbReference type="Gene3D" id="3.40.50.620">
    <property type="entry name" value="HUPs"/>
    <property type="match status" value="1"/>
</dbReference>
<sequence length="166" mass="17625">MYARLLVPIDGSATARLAIDEAAELAGLCGAAVVLVHVIEEVEHSNGFEQPSIYINEVRPLFLANGQKILDRAKGELATPGVAAETVLLEGKGDRVSELIALQATLSEADIIVLGTHGRRSVDRFLLGSDAEQVARIATVPVMRVRSRGRAMDVRTGNQAEAGNDA</sequence>
<name>A0A7Z6QLM6_PSEFL</name>
<dbReference type="InterPro" id="IPR014729">
    <property type="entry name" value="Rossmann-like_a/b/a_fold"/>
</dbReference>
<proteinExistence type="inferred from homology"/>
<dbReference type="InterPro" id="IPR006015">
    <property type="entry name" value="Universal_stress_UspA"/>
</dbReference>
<comment type="caution">
    <text evidence="3">The sequence shown here is derived from an EMBL/GenBank/DDBJ whole genome shotgun (WGS) entry which is preliminary data.</text>
</comment>
<dbReference type="CDD" id="cd00293">
    <property type="entry name" value="USP-like"/>
    <property type="match status" value="1"/>
</dbReference>
<dbReference type="SUPFAM" id="SSF52402">
    <property type="entry name" value="Adenine nucleotide alpha hydrolases-like"/>
    <property type="match status" value="1"/>
</dbReference>
<reference evidence="3 4" key="1">
    <citation type="submission" date="2018-07" db="EMBL/GenBank/DDBJ databases">
        <title>Draft Genome Sequence of Pseudomonas fluorescens AHK-1 associated with canker disease of kiwifruit.</title>
        <authorList>
            <person name="Wu Z."/>
        </authorList>
    </citation>
    <scope>NUCLEOTIDE SEQUENCE [LARGE SCALE GENOMIC DNA]</scope>
    <source>
        <strain evidence="3 4">AHK-1</strain>
    </source>
</reference>
<dbReference type="Proteomes" id="UP000255541">
    <property type="component" value="Unassembled WGS sequence"/>
</dbReference>
<evidence type="ECO:0000256" key="1">
    <source>
        <dbReference type="ARBA" id="ARBA00008791"/>
    </source>
</evidence>
<gene>
    <name evidence="3" type="ORF">DL347_28770</name>
</gene>
<evidence type="ECO:0000313" key="4">
    <source>
        <dbReference type="Proteomes" id="UP000255541"/>
    </source>
</evidence>
<dbReference type="InterPro" id="IPR006016">
    <property type="entry name" value="UspA"/>
</dbReference>
<protein>
    <submittedName>
        <fullName evidence="3">Universal stress protein</fullName>
    </submittedName>
</protein>
<dbReference type="AlphaFoldDB" id="A0A7Z6QLM6"/>
<dbReference type="PANTHER" id="PTHR46268">
    <property type="entry name" value="STRESS RESPONSE PROTEIN NHAX"/>
    <property type="match status" value="1"/>
</dbReference>
<dbReference type="EMBL" id="QRBA01000022">
    <property type="protein sequence ID" value="RDS87725.1"/>
    <property type="molecule type" value="Genomic_DNA"/>
</dbReference>
<dbReference type="PANTHER" id="PTHR46268:SF6">
    <property type="entry name" value="UNIVERSAL STRESS PROTEIN UP12"/>
    <property type="match status" value="1"/>
</dbReference>
<evidence type="ECO:0000259" key="2">
    <source>
        <dbReference type="Pfam" id="PF00582"/>
    </source>
</evidence>
<evidence type="ECO:0000313" key="3">
    <source>
        <dbReference type="EMBL" id="RDS87725.1"/>
    </source>
</evidence>
<dbReference type="Pfam" id="PF00582">
    <property type="entry name" value="Usp"/>
    <property type="match status" value="1"/>
</dbReference>